<comment type="caution">
    <text evidence="12">The sequence shown here is derived from an EMBL/GenBank/DDBJ whole genome shotgun (WGS) entry which is preliminary data.</text>
</comment>
<evidence type="ECO:0000256" key="5">
    <source>
        <dbReference type="ARBA" id="ARBA00022984"/>
    </source>
</evidence>
<dbReference type="GO" id="GO:0071555">
    <property type="term" value="P:cell wall organization"/>
    <property type="evidence" value="ECO:0007669"/>
    <property type="project" value="UniProtKB-KW"/>
</dbReference>
<dbReference type="PANTHER" id="PTHR21581:SF26">
    <property type="entry name" value="D-ALANYL-D-ALANINE ENDOPEPTIDASE"/>
    <property type="match status" value="1"/>
</dbReference>
<gene>
    <name evidence="12" type="ORF">HHL11_32845</name>
</gene>
<dbReference type="GO" id="GO:0008360">
    <property type="term" value="P:regulation of cell shape"/>
    <property type="evidence" value="ECO:0007669"/>
    <property type="project" value="UniProtKB-KW"/>
</dbReference>
<dbReference type="SUPFAM" id="SSF56601">
    <property type="entry name" value="beta-lactamase/transpeptidase-like"/>
    <property type="match status" value="1"/>
</dbReference>
<evidence type="ECO:0000256" key="6">
    <source>
        <dbReference type="ARBA" id="ARBA00023316"/>
    </source>
</evidence>
<accession>A0A848HGM3</accession>
<dbReference type="PRINTS" id="PR00725">
    <property type="entry name" value="DADACBPTASE1"/>
</dbReference>
<dbReference type="GO" id="GO:0009002">
    <property type="term" value="F:serine-type D-Ala-D-Ala carboxypeptidase activity"/>
    <property type="evidence" value="ECO:0007669"/>
    <property type="project" value="InterPro"/>
</dbReference>
<proteinExistence type="inferred from homology"/>
<evidence type="ECO:0000313" key="13">
    <source>
        <dbReference type="Proteomes" id="UP000541185"/>
    </source>
</evidence>
<evidence type="ECO:0000256" key="2">
    <source>
        <dbReference type="ARBA" id="ARBA00022729"/>
    </source>
</evidence>
<feature type="region of interest" description="Disordered" evidence="10">
    <location>
        <begin position="342"/>
        <end position="361"/>
    </location>
</feature>
<dbReference type="RefSeq" id="WP_169422920.1">
    <property type="nucleotide sequence ID" value="NZ_JABBFX010000006.1"/>
</dbReference>
<keyword evidence="13" id="KW-1185">Reference proteome</keyword>
<evidence type="ECO:0000256" key="7">
    <source>
        <dbReference type="PIRSR" id="PIRSR618044-1"/>
    </source>
</evidence>
<keyword evidence="3" id="KW-0378">Hydrolase</keyword>
<feature type="binding site" evidence="8">
    <location>
        <position position="295"/>
    </location>
    <ligand>
        <name>substrate</name>
    </ligand>
</feature>
<feature type="active site" description="Acyl-ester intermediate" evidence="7">
    <location>
        <position position="133"/>
    </location>
</feature>
<keyword evidence="4" id="KW-0133">Cell shape</keyword>
<evidence type="ECO:0000256" key="4">
    <source>
        <dbReference type="ARBA" id="ARBA00022960"/>
    </source>
</evidence>
<evidence type="ECO:0000256" key="9">
    <source>
        <dbReference type="RuleBase" id="RU004016"/>
    </source>
</evidence>
<name>A0A848HGM3_9BURK</name>
<reference evidence="12 13" key="1">
    <citation type="submission" date="2020-04" db="EMBL/GenBank/DDBJ databases">
        <title>Ramlibacter sp. G-1-2-2 isolated from soil.</title>
        <authorList>
            <person name="Dahal R.H."/>
        </authorList>
    </citation>
    <scope>NUCLEOTIDE SEQUENCE [LARGE SCALE GENOMIC DNA]</scope>
    <source>
        <strain evidence="12 13">G-1-2-2</strain>
    </source>
</reference>
<feature type="active site" evidence="7">
    <location>
        <position position="190"/>
    </location>
</feature>
<dbReference type="EMBL" id="JABBFX010000006">
    <property type="protein sequence ID" value="NML48579.1"/>
    <property type="molecule type" value="Genomic_DNA"/>
</dbReference>
<dbReference type="GO" id="GO:0009252">
    <property type="term" value="P:peptidoglycan biosynthetic process"/>
    <property type="evidence" value="ECO:0007669"/>
    <property type="project" value="UniProtKB-KW"/>
</dbReference>
<evidence type="ECO:0000256" key="10">
    <source>
        <dbReference type="SAM" id="MobiDB-lite"/>
    </source>
</evidence>
<evidence type="ECO:0000256" key="1">
    <source>
        <dbReference type="ARBA" id="ARBA00007164"/>
    </source>
</evidence>
<organism evidence="12 13">
    <name type="scientific">Ramlibacter agri</name>
    <dbReference type="NCBI Taxonomy" id="2728837"/>
    <lineage>
        <taxon>Bacteria</taxon>
        <taxon>Pseudomonadati</taxon>
        <taxon>Pseudomonadota</taxon>
        <taxon>Betaproteobacteria</taxon>
        <taxon>Burkholderiales</taxon>
        <taxon>Comamonadaceae</taxon>
        <taxon>Ramlibacter</taxon>
    </lineage>
</organism>
<evidence type="ECO:0000313" key="12">
    <source>
        <dbReference type="EMBL" id="NML48579.1"/>
    </source>
</evidence>
<dbReference type="PANTHER" id="PTHR21581">
    <property type="entry name" value="D-ALANYL-D-ALANINE CARBOXYPEPTIDASE"/>
    <property type="match status" value="1"/>
</dbReference>
<dbReference type="Proteomes" id="UP000541185">
    <property type="component" value="Unassembled WGS sequence"/>
</dbReference>
<dbReference type="InterPro" id="IPR001967">
    <property type="entry name" value="Peptidase_S11_N"/>
</dbReference>
<dbReference type="GO" id="GO:0006508">
    <property type="term" value="P:proteolysis"/>
    <property type="evidence" value="ECO:0007669"/>
    <property type="project" value="InterPro"/>
</dbReference>
<feature type="active site" description="Proton acceptor" evidence="7">
    <location>
        <position position="136"/>
    </location>
</feature>
<dbReference type="Pfam" id="PF00768">
    <property type="entry name" value="Peptidase_S11"/>
    <property type="match status" value="1"/>
</dbReference>
<comment type="similarity">
    <text evidence="1 9">Belongs to the peptidase S11 family.</text>
</comment>
<keyword evidence="6" id="KW-0961">Cell wall biogenesis/degradation</keyword>
<dbReference type="InterPro" id="IPR012338">
    <property type="entry name" value="Beta-lactam/transpept-like"/>
</dbReference>
<feature type="region of interest" description="Disordered" evidence="10">
    <location>
        <begin position="36"/>
        <end position="81"/>
    </location>
</feature>
<sequence length="361" mass="38638">MRHSDRTLRTGLTAAALAALIAVAVVCVRTTFDLPHNGPPQGRATATGPVAPAPAPDTEVATAEPPAPPGVEVVPEAESPPPITIRQSAGHAAGLNKVKDPLRLSASAAYAIDADTGQVLVQKNEDAILPIASLTKMMTGLLTVEAKLPMDEVITITQEDVDTELHSRSRLRVGTTLTRVEALHLALMSSENRAAHALGRTFPGGLAQFVNAMNTRARQLGMKSTTYVEPTGLSHQNQSTAHDLALLALTASRQPLLREFTTTKSLQVAFGGRKLLYNNSNRLVKNPKWDVEFQKTGYIIEAGMCMTVKSRMGGHDVVMVLLDSGDKRSRLDDAERVKRWVGAQSGGNDTLADGRTTPRHS</sequence>
<evidence type="ECO:0000256" key="8">
    <source>
        <dbReference type="PIRSR" id="PIRSR618044-2"/>
    </source>
</evidence>
<dbReference type="Gene3D" id="3.40.710.10">
    <property type="entry name" value="DD-peptidase/beta-lactamase superfamily"/>
    <property type="match status" value="1"/>
</dbReference>
<evidence type="ECO:0000256" key="3">
    <source>
        <dbReference type="ARBA" id="ARBA00022801"/>
    </source>
</evidence>
<keyword evidence="2" id="KW-0732">Signal</keyword>
<evidence type="ECO:0000259" key="11">
    <source>
        <dbReference type="Pfam" id="PF00768"/>
    </source>
</evidence>
<feature type="domain" description="Peptidase S11 D-alanyl-D-alanine carboxypeptidase A N-terminal" evidence="11">
    <location>
        <begin position="100"/>
        <end position="324"/>
    </location>
</feature>
<keyword evidence="5" id="KW-0573">Peptidoglycan synthesis</keyword>
<dbReference type="AlphaFoldDB" id="A0A848HGM3"/>
<protein>
    <submittedName>
        <fullName evidence="12">Peptidase S11</fullName>
    </submittedName>
</protein>
<dbReference type="InterPro" id="IPR018044">
    <property type="entry name" value="Peptidase_S11"/>
</dbReference>
<feature type="compositionally biased region" description="Low complexity" evidence="10">
    <location>
        <begin position="44"/>
        <end position="77"/>
    </location>
</feature>